<feature type="region of interest" description="Disordered" evidence="10">
    <location>
        <begin position="288"/>
        <end position="486"/>
    </location>
</feature>
<evidence type="ECO:0000256" key="3">
    <source>
        <dbReference type="ARBA" id="ARBA00022679"/>
    </source>
</evidence>
<keyword evidence="7" id="KW-0833">Ubl conjugation pathway</keyword>
<evidence type="ECO:0000313" key="14">
    <source>
        <dbReference type="Proteomes" id="UP000225277"/>
    </source>
</evidence>
<keyword evidence="3" id="KW-0808">Transferase</keyword>
<dbReference type="GeneID" id="35605718"/>
<dbReference type="GO" id="GO:0016567">
    <property type="term" value="P:protein ubiquitination"/>
    <property type="evidence" value="ECO:0007669"/>
    <property type="project" value="InterPro"/>
</dbReference>
<dbReference type="PROSITE" id="PS51873">
    <property type="entry name" value="TRIAD"/>
    <property type="match status" value="1"/>
</dbReference>
<dbReference type="GO" id="GO:0061630">
    <property type="term" value="F:ubiquitin protein ligase activity"/>
    <property type="evidence" value="ECO:0007669"/>
    <property type="project" value="UniProtKB-EC"/>
</dbReference>
<dbReference type="Proteomes" id="UP000225277">
    <property type="component" value="Unassembled WGS sequence"/>
</dbReference>
<dbReference type="InterPro" id="IPR013083">
    <property type="entry name" value="Znf_RING/FYVE/PHD"/>
</dbReference>
<dbReference type="SUPFAM" id="SSF57850">
    <property type="entry name" value="RING/U-box"/>
    <property type="match status" value="3"/>
</dbReference>
<keyword evidence="4" id="KW-0479">Metal-binding</keyword>
<feature type="domain" description="RING-type" evidence="12">
    <location>
        <begin position="37"/>
        <end position="246"/>
    </location>
</feature>
<dbReference type="InterPro" id="IPR002867">
    <property type="entry name" value="IBR_dom"/>
</dbReference>
<accession>A0A2D3VD12</accession>
<evidence type="ECO:0000256" key="6">
    <source>
        <dbReference type="ARBA" id="ARBA00022771"/>
    </source>
</evidence>
<proteinExistence type="predicted"/>
<feature type="compositionally biased region" description="Polar residues" evidence="10">
    <location>
        <begin position="408"/>
        <end position="419"/>
    </location>
</feature>
<comment type="catalytic activity">
    <reaction evidence="1">
        <text>[E2 ubiquitin-conjugating enzyme]-S-ubiquitinyl-L-cysteine + [acceptor protein]-L-lysine = [E2 ubiquitin-conjugating enzyme]-L-cysteine + [acceptor protein]-N(6)-ubiquitinyl-L-lysine.</text>
        <dbReference type="EC" id="2.3.2.31"/>
    </reaction>
</comment>
<keyword evidence="5" id="KW-0677">Repeat</keyword>
<dbReference type="InterPro" id="IPR031127">
    <property type="entry name" value="E3_UB_ligase_RBR"/>
</dbReference>
<feature type="domain" description="RING-type" evidence="11">
    <location>
        <begin position="41"/>
        <end position="93"/>
    </location>
</feature>
<evidence type="ECO:0000256" key="8">
    <source>
        <dbReference type="ARBA" id="ARBA00022833"/>
    </source>
</evidence>
<evidence type="ECO:0000256" key="2">
    <source>
        <dbReference type="ARBA" id="ARBA00012251"/>
    </source>
</evidence>
<name>A0A2D3VD12_9PEZI</name>
<dbReference type="AlphaFoldDB" id="A0A2D3VD12"/>
<feature type="compositionally biased region" description="Low complexity" evidence="10">
    <location>
        <begin position="393"/>
        <end position="407"/>
    </location>
</feature>
<sequence>MDFRIDDEPVPSAAAATPAQHLPPDGPPKTRQKKKTKRSECSICNRSLANSAFPKISDKCDHTRDTCRKCWNAWLKEQIDSVAADQIGCVQCSRILEESDIRKLARPASYAAYLDTKLKASLSVDPDFHWCIMPGCGSGQISSGNIFTCTKCKVKSCVACAVEWHEGETCDQYQHRTKLRSDEEDASELTVARISKQCPGCKTKITRICGCDHMTCTQCREEFCWRCLADYRGIRQIGSSHHKPDCYHYLPLPPQGPFPAPVTFTAPPNGRLLVRLPVAHVPQLLVAGPAPRRPPVRGPGRPSRLEFPRIRGLAVQVPQPDGTPPPTARTPTPPGFVPTLVAWDPPSPALYGPWTTQHGFERRHDNDSDGSYNADDTANDEDENTNQAAAPFPRRTSTRLSLPSSPRATRSQGAASTDEPQGPQATADAYAQADLQAMAVPPVSRPSLRPRTRAQHHRTTRRRPESTRAVQTLSGEADGDAHQPVA</sequence>
<dbReference type="InterPro" id="IPR044066">
    <property type="entry name" value="TRIAD_supradom"/>
</dbReference>
<dbReference type="Gene3D" id="3.30.40.10">
    <property type="entry name" value="Zinc/RING finger domain, C3HC4 (zinc finger)"/>
    <property type="match status" value="1"/>
</dbReference>
<dbReference type="Pfam" id="PF01485">
    <property type="entry name" value="IBR"/>
    <property type="match status" value="1"/>
</dbReference>
<evidence type="ECO:0000256" key="9">
    <source>
        <dbReference type="PROSITE-ProRule" id="PRU00175"/>
    </source>
</evidence>
<dbReference type="OrthoDB" id="1431934at2759"/>
<dbReference type="InterPro" id="IPR001841">
    <property type="entry name" value="Znf_RING"/>
</dbReference>
<keyword evidence="6 9" id="KW-0863">Zinc-finger</keyword>
<keyword evidence="8" id="KW-0862">Zinc</keyword>
<reference evidence="13 14" key="1">
    <citation type="submission" date="2016-03" db="EMBL/GenBank/DDBJ databases">
        <authorList>
            <person name="Ploux O."/>
        </authorList>
    </citation>
    <scope>NUCLEOTIDE SEQUENCE [LARGE SCALE GENOMIC DNA]</scope>
    <source>
        <strain evidence="13 14">URUG2</strain>
    </source>
</reference>
<feature type="region of interest" description="Disordered" evidence="10">
    <location>
        <begin position="1"/>
        <end position="38"/>
    </location>
</feature>
<dbReference type="GO" id="GO:0008270">
    <property type="term" value="F:zinc ion binding"/>
    <property type="evidence" value="ECO:0007669"/>
    <property type="project" value="UniProtKB-KW"/>
</dbReference>
<dbReference type="Gene3D" id="1.20.120.1750">
    <property type="match status" value="1"/>
</dbReference>
<evidence type="ECO:0000256" key="1">
    <source>
        <dbReference type="ARBA" id="ARBA00001798"/>
    </source>
</evidence>
<dbReference type="EC" id="2.3.2.31" evidence="2"/>
<evidence type="ECO:0000259" key="11">
    <source>
        <dbReference type="PROSITE" id="PS50089"/>
    </source>
</evidence>
<organism evidence="13 14">
    <name type="scientific">Ramularia collo-cygni</name>
    <dbReference type="NCBI Taxonomy" id="112498"/>
    <lineage>
        <taxon>Eukaryota</taxon>
        <taxon>Fungi</taxon>
        <taxon>Dikarya</taxon>
        <taxon>Ascomycota</taxon>
        <taxon>Pezizomycotina</taxon>
        <taxon>Dothideomycetes</taxon>
        <taxon>Dothideomycetidae</taxon>
        <taxon>Mycosphaerellales</taxon>
        <taxon>Mycosphaerellaceae</taxon>
        <taxon>Ramularia</taxon>
    </lineage>
</organism>
<gene>
    <name evidence="13" type="ORF">RCC_10679</name>
</gene>
<dbReference type="Pfam" id="PF22191">
    <property type="entry name" value="IBR_1"/>
    <property type="match status" value="1"/>
</dbReference>
<feature type="compositionally biased region" description="Pro residues" evidence="10">
    <location>
        <begin position="321"/>
        <end position="336"/>
    </location>
</feature>
<evidence type="ECO:0000313" key="13">
    <source>
        <dbReference type="EMBL" id="CZT24950.1"/>
    </source>
</evidence>
<dbReference type="STRING" id="112498.A0A2D3VD12"/>
<dbReference type="CDD" id="cd20335">
    <property type="entry name" value="BRcat_RBR"/>
    <property type="match status" value="1"/>
</dbReference>
<dbReference type="RefSeq" id="XP_023631673.1">
    <property type="nucleotide sequence ID" value="XM_023775905.1"/>
</dbReference>
<dbReference type="PANTHER" id="PTHR11685">
    <property type="entry name" value="RBR FAMILY RING FINGER AND IBR DOMAIN-CONTAINING"/>
    <property type="match status" value="1"/>
</dbReference>
<dbReference type="EMBL" id="FJUY01000024">
    <property type="protein sequence ID" value="CZT24950.1"/>
    <property type="molecule type" value="Genomic_DNA"/>
</dbReference>
<feature type="compositionally biased region" description="Basic residues" evidence="10">
    <location>
        <begin position="448"/>
        <end position="461"/>
    </location>
</feature>
<keyword evidence="14" id="KW-1185">Reference proteome</keyword>
<evidence type="ECO:0000256" key="4">
    <source>
        <dbReference type="ARBA" id="ARBA00022723"/>
    </source>
</evidence>
<dbReference type="SMART" id="SM00647">
    <property type="entry name" value="IBR"/>
    <property type="match status" value="2"/>
</dbReference>
<evidence type="ECO:0000256" key="10">
    <source>
        <dbReference type="SAM" id="MobiDB-lite"/>
    </source>
</evidence>
<evidence type="ECO:0000256" key="5">
    <source>
        <dbReference type="ARBA" id="ARBA00022737"/>
    </source>
</evidence>
<evidence type="ECO:0000259" key="12">
    <source>
        <dbReference type="PROSITE" id="PS51873"/>
    </source>
</evidence>
<evidence type="ECO:0000256" key="7">
    <source>
        <dbReference type="ARBA" id="ARBA00022786"/>
    </source>
</evidence>
<dbReference type="PROSITE" id="PS50089">
    <property type="entry name" value="ZF_RING_2"/>
    <property type="match status" value="1"/>
</dbReference>
<protein>
    <recommendedName>
        <fullName evidence="2">RBR-type E3 ubiquitin transferase</fullName>
        <ecNumber evidence="2">2.3.2.31</ecNumber>
    </recommendedName>
</protein>